<comment type="function">
    <text evidence="5">RNA helicase.</text>
</comment>
<dbReference type="AlphaFoldDB" id="A0AAD9LI47"/>
<evidence type="ECO:0000256" key="3">
    <source>
        <dbReference type="ARBA" id="ARBA00022840"/>
    </source>
</evidence>
<reference evidence="8" key="1">
    <citation type="journal article" date="2014" name="Nucleic Acids Res.">
        <title>The evolutionary dynamics of variant antigen genes in Babesia reveal a history of genomic innovation underlying host-parasite interaction.</title>
        <authorList>
            <person name="Jackson A.P."/>
            <person name="Otto T.D."/>
            <person name="Darby A."/>
            <person name="Ramaprasad A."/>
            <person name="Xia D."/>
            <person name="Echaide I.E."/>
            <person name="Farber M."/>
            <person name="Gahlot S."/>
            <person name="Gamble J."/>
            <person name="Gupta D."/>
            <person name="Gupta Y."/>
            <person name="Jackson L."/>
            <person name="Malandrin L."/>
            <person name="Malas T.B."/>
            <person name="Moussa E."/>
            <person name="Nair M."/>
            <person name="Reid A.J."/>
            <person name="Sanders M."/>
            <person name="Sharma J."/>
            <person name="Tracey A."/>
            <person name="Quail M.A."/>
            <person name="Weir W."/>
            <person name="Wastling J.M."/>
            <person name="Hall N."/>
            <person name="Willadsen P."/>
            <person name="Lingelbach K."/>
            <person name="Shiels B."/>
            <person name="Tait A."/>
            <person name="Berriman M."/>
            <person name="Allred D.R."/>
            <person name="Pain A."/>
        </authorList>
    </citation>
    <scope>NUCLEOTIDE SEQUENCE</scope>
    <source>
        <strain evidence="8">1802A</strain>
    </source>
</reference>
<comment type="catalytic activity">
    <reaction evidence="5">
        <text>ATP + H2O = ADP + phosphate + H(+)</text>
        <dbReference type="Rhea" id="RHEA:13065"/>
        <dbReference type="ChEBI" id="CHEBI:15377"/>
        <dbReference type="ChEBI" id="CHEBI:15378"/>
        <dbReference type="ChEBI" id="CHEBI:30616"/>
        <dbReference type="ChEBI" id="CHEBI:43474"/>
        <dbReference type="ChEBI" id="CHEBI:456216"/>
        <dbReference type="EC" id="3.6.4.13"/>
    </reaction>
</comment>
<comment type="domain">
    <text evidence="5">The Q motif is unique to and characteristic of the DEAD box family of RNA helicases and controls ATP binding and hydrolysis.</text>
</comment>
<dbReference type="EMBL" id="JAHBMH010000044">
    <property type="protein sequence ID" value="KAK1936264.1"/>
    <property type="molecule type" value="Genomic_DNA"/>
</dbReference>
<evidence type="ECO:0000259" key="6">
    <source>
        <dbReference type="PROSITE" id="PS51192"/>
    </source>
</evidence>
<evidence type="ECO:0000256" key="5">
    <source>
        <dbReference type="RuleBase" id="RU365068"/>
    </source>
</evidence>
<keyword evidence="2 5" id="KW-0378">Hydrolase</keyword>
<dbReference type="InterPro" id="IPR014001">
    <property type="entry name" value="Helicase_ATP-bd"/>
</dbReference>
<evidence type="ECO:0000313" key="8">
    <source>
        <dbReference type="EMBL" id="KAK1936264.1"/>
    </source>
</evidence>
<gene>
    <name evidence="8" type="ORF">X943_002436</name>
</gene>
<evidence type="ECO:0000256" key="2">
    <source>
        <dbReference type="ARBA" id="ARBA00022801"/>
    </source>
</evidence>
<dbReference type="InterPro" id="IPR001650">
    <property type="entry name" value="Helicase_C-like"/>
</dbReference>
<feature type="domain" description="Helicase C-terminal" evidence="7">
    <location>
        <begin position="154"/>
        <end position="301"/>
    </location>
</feature>
<dbReference type="GO" id="GO:0005524">
    <property type="term" value="F:ATP binding"/>
    <property type="evidence" value="ECO:0007669"/>
    <property type="project" value="UniProtKB-UniRule"/>
</dbReference>
<dbReference type="InterPro" id="IPR027417">
    <property type="entry name" value="P-loop_NTPase"/>
</dbReference>
<comment type="similarity">
    <text evidence="5">Belongs to the DEAD box helicase family.</text>
</comment>
<organism evidence="8 9">
    <name type="scientific">Babesia divergens</name>
    <dbReference type="NCBI Taxonomy" id="32595"/>
    <lineage>
        <taxon>Eukaryota</taxon>
        <taxon>Sar</taxon>
        <taxon>Alveolata</taxon>
        <taxon>Apicomplexa</taxon>
        <taxon>Aconoidasida</taxon>
        <taxon>Piroplasmida</taxon>
        <taxon>Babesiidae</taxon>
        <taxon>Babesia</taxon>
    </lineage>
</organism>
<dbReference type="Proteomes" id="UP001195914">
    <property type="component" value="Unassembled WGS sequence"/>
</dbReference>
<dbReference type="GO" id="GO:0003724">
    <property type="term" value="F:RNA helicase activity"/>
    <property type="evidence" value="ECO:0007669"/>
    <property type="project" value="UniProtKB-EC"/>
</dbReference>
<comment type="caution">
    <text evidence="8">The sequence shown here is derived from an EMBL/GenBank/DDBJ whole genome shotgun (WGS) entry which is preliminary data.</text>
</comment>
<accession>A0AAD9LI47</accession>
<proteinExistence type="inferred from homology"/>
<keyword evidence="5 8" id="KW-0347">Helicase</keyword>
<evidence type="ECO:0000313" key="9">
    <source>
        <dbReference type="Proteomes" id="UP001195914"/>
    </source>
</evidence>
<keyword evidence="3 5" id="KW-0067">ATP-binding</keyword>
<dbReference type="SUPFAM" id="SSF52540">
    <property type="entry name" value="P-loop containing nucleoside triphosphate hydrolases"/>
    <property type="match status" value="1"/>
</dbReference>
<dbReference type="Pfam" id="PF00271">
    <property type="entry name" value="Helicase_C"/>
    <property type="match status" value="1"/>
</dbReference>
<keyword evidence="9" id="KW-1185">Reference proteome</keyword>
<keyword evidence="4 5" id="KW-0694">RNA-binding</keyword>
<name>A0AAD9LI47_BABDI</name>
<dbReference type="SMART" id="SM00490">
    <property type="entry name" value="HELICc"/>
    <property type="match status" value="1"/>
</dbReference>
<reference evidence="8" key="2">
    <citation type="submission" date="2021-05" db="EMBL/GenBank/DDBJ databases">
        <authorList>
            <person name="Pain A."/>
        </authorList>
    </citation>
    <scope>NUCLEOTIDE SEQUENCE</scope>
    <source>
        <strain evidence="8">1802A</strain>
    </source>
</reference>
<dbReference type="GO" id="GO:0003723">
    <property type="term" value="F:RNA binding"/>
    <property type="evidence" value="ECO:0007669"/>
    <property type="project" value="UniProtKB-UniRule"/>
</dbReference>
<dbReference type="GO" id="GO:0016787">
    <property type="term" value="F:hydrolase activity"/>
    <property type="evidence" value="ECO:0007669"/>
    <property type="project" value="UniProtKB-KW"/>
</dbReference>
<dbReference type="EC" id="3.6.4.13" evidence="5"/>
<evidence type="ECO:0000259" key="7">
    <source>
        <dbReference type="PROSITE" id="PS51194"/>
    </source>
</evidence>
<protein>
    <recommendedName>
        <fullName evidence="5">ATP-dependent RNA helicase</fullName>
        <ecNumber evidence="5">3.6.4.13</ecNumber>
    </recommendedName>
</protein>
<dbReference type="Gene3D" id="3.40.50.300">
    <property type="entry name" value="P-loop containing nucleotide triphosphate hydrolases"/>
    <property type="match status" value="2"/>
</dbReference>
<dbReference type="PANTHER" id="PTHR24031">
    <property type="entry name" value="RNA HELICASE"/>
    <property type="match status" value="1"/>
</dbReference>
<evidence type="ECO:0000256" key="1">
    <source>
        <dbReference type="ARBA" id="ARBA00022741"/>
    </source>
</evidence>
<sequence>MAPTHLLVHQLYHVLSKVIKGSGITVAMEDDIETQEMPSIVIGTPLKLLSKFKIYNLNFKVDVFQNIGILVLDEADQLIEETNEAALREFLKLARNRAKTVLAAATVSNAGRLSTENTIARLFRKLKVVRTDAVHSIPTHIDAEFVYCVDYNQKIETLLDVLQQVGSKERALIFCGSVESSKSLLHAMKAVNPRLDVGVVNRDVDLPTQLAALHPEHGNKFIVCTDTLARGIDLGNVNMVVQFDFPTNVLHYIHRAGRAGRNLQRCKTVLLWTDANREFHTLLYENRNNLTALFSRKRGLRKKLKRGVAITSHAPPEAGLDTNDSM</sequence>
<keyword evidence="1 5" id="KW-0547">Nucleotide-binding</keyword>
<evidence type="ECO:0000256" key="4">
    <source>
        <dbReference type="ARBA" id="ARBA00022884"/>
    </source>
</evidence>
<dbReference type="Pfam" id="PF00270">
    <property type="entry name" value="DEAD"/>
    <property type="match status" value="1"/>
</dbReference>
<dbReference type="InterPro" id="IPR011545">
    <property type="entry name" value="DEAD/DEAH_box_helicase_dom"/>
</dbReference>
<dbReference type="PROSITE" id="PS51192">
    <property type="entry name" value="HELICASE_ATP_BIND_1"/>
    <property type="match status" value="1"/>
</dbReference>
<feature type="domain" description="Helicase ATP-binding" evidence="6">
    <location>
        <begin position="1"/>
        <end position="125"/>
    </location>
</feature>
<dbReference type="PROSITE" id="PS51194">
    <property type="entry name" value="HELICASE_CTER"/>
    <property type="match status" value="1"/>
</dbReference>